<dbReference type="InterPro" id="IPR004113">
    <property type="entry name" value="FAD-bd_oxidored_4_C"/>
</dbReference>
<dbReference type="InterPro" id="IPR016166">
    <property type="entry name" value="FAD-bd_PCMH"/>
</dbReference>
<evidence type="ECO:0000259" key="9">
    <source>
        <dbReference type="PROSITE" id="PS51379"/>
    </source>
</evidence>
<comment type="caution">
    <text evidence="11">The sequence shown here is derived from an EMBL/GenBank/DDBJ whole genome shotgun (WGS) entry which is preliminary data.</text>
</comment>
<feature type="compositionally biased region" description="Gly residues" evidence="8">
    <location>
        <begin position="705"/>
        <end position="714"/>
    </location>
</feature>
<evidence type="ECO:0000256" key="5">
    <source>
        <dbReference type="ARBA" id="ARBA00023002"/>
    </source>
</evidence>
<sequence>MDLDRRLATTLRADTDCEVLHDAASRSAYARDASNYRVLPSVVARPRTVAGLTGAVEAARGLGVPVTMRGAGTSVAGNAIGTGLVVDCSRYLTAITDLDPAAGTVHVEPGVVLTALQKAAAPHGLRFAPDPSTANRCTLGGMIGNNACGSHSVRWGTTAENVETLDVWSAGRISTVGAGAAPAGLEPKLRAFADRHLALLRRELTPWPRRVSGYGLEHLLPEQGFHVARALVGTEGGCAPVTGATLRLVRPPVALGLLVLGFDDDVEAADAVPALLAHQPYTLEGFSVDLLGGLPVEGLLPAGKAWLFAEVGGDSVAEVTEHAGRLAAAIGRTPADPACAVVLDASARAQIWALRADGAGRATRAPSGAAAWPGLEDAVVPPQHLGSYLRDFRALMDEYGLTGSPYGHFGEGCLHIRLDFDFAGDAGVDRFASFMSRATDVIVAHHGSVSGEHGDGRARGELLAKMYPPAVLAAFAEFKGIWDTAGTLNPQVVVAPPAITDDLAPARPVTRRLTAPLTLHADRGDLAAAVHRCVGVGKCVSTQTDALMCPSFQAVRDDRHSTRGRARLLQDYVTGATTQAPVAEALDLCLACKGCKSECPTGVDMASYKAHFLQQRYRRRLRPRSHYVLGWLPTWLRLGHRLGPVASVLSRSPALGRLAMRLGGLARDRTLPPIPRRSFRSLHRARGRAAGRPDERASGRAEGRSGAGRSGAGRGEVVLWPDTFTDHLEPQVALAAVRVLEAAGHTVVVPSGPVCCGLTWISTGQIGHATKVLRRTLDHIADSDAPIVVLEPSCAASLREELPQLLADDPRAARLAGRIVSLAQLLAGDRRFDLSGTRVALQPHCHQRSGWGFAADLELLTGSGATVTETIAGCCGLAGNFGMERGHEEVSAKVAGLHLLPALDAAGPDATVLADGYSCRTQVASLAPQHRSRHLAEVLADALPDAPAEKPPGDVSCR</sequence>
<dbReference type="AlphaFoldDB" id="A0A8J3C3Z7"/>
<evidence type="ECO:0000256" key="4">
    <source>
        <dbReference type="ARBA" id="ARBA00022827"/>
    </source>
</evidence>
<dbReference type="PROSITE" id="PS00198">
    <property type="entry name" value="4FE4S_FER_1"/>
    <property type="match status" value="1"/>
</dbReference>
<evidence type="ECO:0000256" key="6">
    <source>
        <dbReference type="ARBA" id="ARBA00023004"/>
    </source>
</evidence>
<dbReference type="PANTHER" id="PTHR11748:SF119">
    <property type="entry name" value="D-2-HYDROXYGLUTARATE DEHYDROGENASE"/>
    <property type="match status" value="1"/>
</dbReference>
<feature type="compositionally biased region" description="Basic and acidic residues" evidence="8">
    <location>
        <begin position="691"/>
        <end position="703"/>
    </location>
</feature>
<gene>
    <name evidence="11" type="ORF">GCM10012284_57620</name>
</gene>
<dbReference type="SUPFAM" id="SSF56176">
    <property type="entry name" value="FAD-binding/transporter-associated domain-like"/>
    <property type="match status" value="1"/>
</dbReference>
<evidence type="ECO:0000256" key="8">
    <source>
        <dbReference type="SAM" id="MobiDB-lite"/>
    </source>
</evidence>
<dbReference type="GO" id="GO:0046872">
    <property type="term" value="F:metal ion binding"/>
    <property type="evidence" value="ECO:0007669"/>
    <property type="project" value="UniProtKB-KW"/>
</dbReference>
<reference evidence="11" key="1">
    <citation type="journal article" date="2014" name="Int. J. Syst. Evol. Microbiol.">
        <title>Complete genome sequence of Corynebacterium casei LMG S-19264T (=DSM 44701T), isolated from a smear-ripened cheese.</title>
        <authorList>
            <consortium name="US DOE Joint Genome Institute (JGI-PGF)"/>
            <person name="Walter F."/>
            <person name="Albersmeier A."/>
            <person name="Kalinowski J."/>
            <person name="Ruckert C."/>
        </authorList>
    </citation>
    <scope>NUCLEOTIDE SEQUENCE</scope>
    <source>
        <strain evidence="11">CGMCC 4.7299</strain>
    </source>
</reference>
<dbReference type="SUPFAM" id="SSF55103">
    <property type="entry name" value="FAD-linked oxidases, C-terminal domain"/>
    <property type="match status" value="1"/>
</dbReference>
<proteinExistence type="predicted"/>
<dbReference type="GO" id="GO:0051536">
    <property type="term" value="F:iron-sulfur cluster binding"/>
    <property type="evidence" value="ECO:0007669"/>
    <property type="project" value="UniProtKB-KW"/>
</dbReference>
<accession>A0A8J3C3Z7</accession>
<dbReference type="PROSITE" id="PS51387">
    <property type="entry name" value="FAD_PCMH"/>
    <property type="match status" value="1"/>
</dbReference>
<dbReference type="PROSITE" id="PS51379">
    <property type="entry name" value="4FE4S_FER_2"/>
    <property type="match status" value="1"/>
</dbReference>
<evidence type="ECO:0000313" key="11">
    <source>
        <dbReference type="EMBL" id="GGL15418.1"/>
    </source>
</evidence>
<feature type="domain" description="FAD-binding PCMH-type" evidence="10">
    <location>
        <begin position="36"/>
        <end position="251"/>
    </location>
</feature>
<feature type="compositionally biased region" description="Basic residues" evidence="8">
    <location>
        <begin position="677"/>
        <end position="689"/>
    </location>
</feature>
<keyword evidence="3" id="KW-0479">Metal-binding</keyword>
<dbReference type="Proteomes" id="UP000656042">
    <property type="component" value="Unassembled WGS sequence"/>
</dbReference>
<organism evidence="11 12">
    <name type="scientific">Mangrovihabitans endophyticus</name>
    <dbReference type="NCBI Taxonomy" id="1751298"/>
    <lineage>
        <taxon>Bacteria</taxon>
        <taxon>Bacillati</taxon>
        <taxon>Actinomycetota</taxon>
        <taxon>Actinomycetes</taxon>
        <taxon>Micromonosporales</taxon>
        <taxon>Micromonosporaceae</taxon>
        <taxon>Mangrovihabitans</taxon>
    </lineage>
</organism>
<keyword evidence="5" id="KW-0560">Oxidoreductase</keyword>
<dbReference type="GO" id="GO:1903457">
    <property type="term" value="P:lactate catabolic process"/>
    <property type="evidence" value="ECO:0007669"/>
    <property type="project" value="TreeGrafter"/>
</dbReference>
<dbReference type="GO" id="GO:0071949">
    <property type="term" value="F:FAD binding"/>
    <property type="evidence" value="ECO:0007669"/>
    <property type="project" value="InterPro"/>
</dbReference>
<dbReference type="EMBL" id="BMMX01000048">
    <property type="protein sequence ID" value="GGL15418.1"/>
    <property type="molecule type" value="Genomic_DNA"/>
</dbReference>
<dbReference type="Gene3D" id="3.30.465.10">
    <property type="match status" value="1"/>
</dbReference>
<evidence type="ECO:0000256" key="3">
    <source>
        <dbReference type="ARBA" id="ARBA00022723"/>
    </source>
</evidence>
<dbReference type="GO" id="GO:0008720">
    <property type="term" value="F:D-lactate dehydrogenase (NAD+) activity"/>
    <property type="evidence" value="ECO:0007669"/>
    <property type="project" value="TreeGrafter"/>
</dbReference>
<keyword evidence="4" id="KW-0274">FAD</keyword>
<dbReference type="Gene3D" id="3.30.70.2740">
    <property type="match status" value="1"/>
</dbReference>
<dbReference type="InterPro" id="IPR016164">
    <property type="entry name" value="FAD-linked_Oxase-like_C"/>
</dbReference>
<reference evidence="11" key="2">
    <citation type="submission" date="2020-09" db="EMBL/GenBank/DDBJ databases">
        <authorList>
            <person name="Sun Q."/>
            <person name="Zhou Y."/>
        </authorList>
    </citation>
    <scope>NUCLEOTIDE SEQUENCE</scope>
    <source>
        <strain evidence="11">CGMCC 4.7299</strain>
    </source>
</reference>
<comment type="cofactor">
    <cofactor evidence="1">
        <name>FAD</name>
        <dbReference type="ChEBI" id="CHEBI:57692"/>
    </cofactor>
</comment>
<name>A0A8J3C3Z7_9ACTN</name>
<dbReference type="InterPro" id="IPR036318">
    <property type="entry name" value="FAD-bd_PCMH-like_sf"/>
</dbReference>
<dbReference type="Pfam" id="PF13183">
    <property type="entry name" value="Fer4_8"/>
    <property type="match status" value="1"/>
</dbReference>
<evidence type="ECO:0000256" key="7">
    <source>
        <dbReference type="ARBA" id="ARBA00023014"/>
    </source>
</evidence>
<dbReference type="InterPro" id="IPR004017">
    <property type="entry name" value="Cys_rich_dom"/>
</dbReference>
<dbReference type="InterPro" id="IPR017900">
    <property type="entry name" value="4Fe4S_Fe_S_CS"/>
</dbReference>
<dbReference type="SUPFAM" id="SSF46548">
    <property type="entry name" value="alpha-helical ferredoxin"/>
    <property type="match status" value="1"/>
</dbReference>
<keyword evidence="2" id="KW-0285">Flavoprotein</keyword>
<dbReference type="Pfam" id="PF02913">
    <property type="entry name" value="FAD-oxidase_C"/>
    <property type="match status" value="1"/>
</dbReference>
<keyword evidence="12" id="KW-1185">Reference proteome</keyword>
<keyword evidence="7" id="KW-0411">Iron-sulfur</keyword>
<feature type="domain" description="4Fe-4S ferredoxin-type" evidence="9">
    <location>
        <begin position="579"/>
        <end position="609"/>
    </location>
</feature>
<dbReference type="InterPro" id="IPR006094">
    <property type="entry name" value="Oxid_FAD_bind_N"/>
</dbReference>
<dbReference type="Pfam" id="PF01565">
    <property type="entry name" value="FAD_binding_4"/>
    <property type="match status" value="1"/>
</dbReference>
<dbReference type="GO" id="GO:0004458">
    <property type="term" value="F:D-lactate dehydrogenase (cytochrome) activity"/>
    <property type="evidence" value="ECO:0007669"/>
    <property type="project" value="TreeGrafter"/>
</dbReference>
<dbReference type="RefSeq" id="WP_189082472.1">
    <property type="nucleotide sequence ID" value="NZ_BMMX01000048.1"/>
</dbReference>
<feature type="region of interest" description="Disordered" evidence="8">
    <location>
        <begin position="671"/>
        <end position="714"/>
    </location>
</feature>
<evidence type="ECO:0000256" key="2">
    <source>
        <dbReference type="ARBA" id="ARBA00022630"/>
    </source>
</evidence>
<keyword evidence="6" id="KW-0408">Iron</keyword>
<dbReference type="PANTHER" id="PTHR11748">
    <property type="entry name" value="D-LACTATE DEHYDROGENASE"/>
    <property type="match status" value="1"/>
</dbReference>
<dbReference type="Pfam" id="PF02754">
    <property type="entry name" value="CCG"/>
    <property type="match status" value="1"/>
</dbReference>
<dbReference type="InterPro" id="IPR016169">
    <property type="entry name" value="FAD-bd_PCMH_sub2"/>
</dbReference>
<protein>
    <submittedName>
        <fullName evidence="11">Lactate dehydrogenase</fullName>
    </submittedName>
</protein>
<evidence type="ECO:0000259" key="10">
    <source>
        <dbReference type="PROSITE" id="PS51387"/>
    </source>
</evidence>
<dbReference type="InterPro" id="IPR017896">
    <property type="entry name" value="4Fe4S_Fe-S-bd"/>
</dbReference>
<evidence type="ECO:0000313" key="12">
    <source>
        <dbReference type="Proteomes" id="UP000656042"/>
    </source>
</evidence>
<evidence type="ECO:0000256" key="1">
    <source>
        <dbReference type="ARBA" id="ARBA00001974"/>
    </source>
</evidence>